<keyword evidence="4 5" id="KW-0788">Thiol protease</keyword>
<evidence type="ECO:0000256" key="4">
    <source>
        <dbReference type="ARBA" id="ARBA00022807"/>
    </source>
</evidence>
<dbReference type="SUPFAM" id="SSF52047">
    <property type="entry name" value="RNI-like"/>
    <property type="match status" value="1"/>
</dbReference>
<dbReference type="PANTHER" id="PTHR10183">
    <property type="entry name" value="CALPAIN"/>
    <property type="match status" value="1"/>
</dbReference>
<dbReference type="InterPro" id="IPR001300">
    <property type="entry name" value="Peptidase_C2_calpain_cat"/>
</dbReference>
<evidence type="ECO:0000313" key="9">
    <source>
        <dbReference type="Proteomes" id="UP001470230"/>
    </source>
</evidence>
<dbReference type="SUPFAM" id="SSF54001">
    <property type="entry name" value="Cysteine proteinases"/>
    <property type="match status" value="1"/>
</dbReference>
<dbReference type="SMART" id="SM00230">
    <property type="entry name" value="CysPc"/>
    <property type="match status" value="1"/>
</dbReference>
<dbReference type="Gene3D" id="3.80.10.10">
    <property type="entry name" value="Ribonuclease Inhibitor"/>
    <property type="match status" value="1"/>
</dbReference>
<sequence length="1697" mass="197871">MKSSQNRAQTLYNALLESGDVEKRFEKIIDECSNNNKKYKDPDFYPQKDIASCDREKLKECDWRYIEEQYPNLFENITPESIIQGNLGDCYFVVALIYASHHKNLVRTLFHPKSSLKYGCVLVYFHYLGEKIPVIIDTQVAYQSKFSTNPLFSHPRTKDDSCWFVLVEKAFAKACGSYSSIVSGAASFAIHVLFDFYSTSFSKIEDIITVKSLAEEEKRKNSKNTNEKIYNILKDLKNKNAMIGTSIPDENIDQKIGLIPKHSYYVIDVGKSDDDLFIKLRNPWGRGEYKGGYCVGSQLWTEKLKHDLNYKDEDDGSFWMNLKNYFYYFKSISYSLPKLPNWKELSVCGEIKGYLDGRTPCVKTPNVGCIPQWSIKFSKKTIVRLTYDVAGPESYHGIYICKNHGRKVMILSNNDEILRSNTNSYVNGIEYTVEDFSEPFTFFLTRSEARKEPCYFRILIQSPDQYYVVTKFNDDYYNEKWHYASDSGTFSYDRDDWDPTKNKPLSTCRQWYVNFPDFKENDETELRFRIFKNISDSPLFFYIARINERISYSYTSIPCENYQIYEESEYEEYSIPINNKALTIDNYENNDLYHYVFTIYTGKINYISDFKFVVLCKRKFEFGVMPQPDPINHCGYTIQGVLHHNENDGKTPFSGGNVEKIRQWCLLFKKAPTTLFVEFIMNESFTEHLVFLEIREKLGQKISTFYNGTTHFDFTIEDQCIHDQTIWTINNVSQPYSLVVTRSPPIDKDSEFKINIFGTEEFDMFNINGNQIGNKVNKFEPAAYYYYTRKKSDRNFSEIDFFEQPVNFSPKKTNLKGKINSKVNQNISILKEDSDVLPNTNNEKKQYNKLINHDSDESSDSNPNINNNNNNSRSFNRMIKNITTSDIYYSNSEEEKNKIIDISDNEIKSSNSDNTKSISENDSIQNISDNINNQDISDNVNIKSVSDNDSIQNTSDNDNDHNISDINNNNNIFNKDSIKNSTNDNLKNKKQYDSNELLNKAKYHFKRHKKAFTEMQLIWNFNDDPSKEYVLAISLFDLIILKQKRNSKKFTKKFKECLINLSLISIQKNGIIKLKFRTNKKIKNQTVFFQTENAVSLINSLLDHIQRILSQKEIKKIIYENVRIPNSLMKNTSHSILFRFNSLLKIKKIEISNELRNKISQNIFSHKSSIVLSKIKNIKKLFPIISSCIFINKYVDQIEISDCKHIIPLIIQNIEYFDNISHLIIKDNITDDLRKLVEHSKNINSITFQNTKINYFNFHQISSLLEENDIDSIGFDDSLDENSFQSFIHCPFFQQLKYFRISKLHNLDFSSNTAYFRNIFILSFKSCNLKIGDVLKTISTSKLNFLRELDLSGNIGTGFNNGQLALSNKLISLYVNDVEWDVNDLNLFMNSCSYSNLTTLSINNIKFINSDQFEKVANKRKGRVQNSFDYINYCWDSFFDNLPSKMNTIESLFWNSNKINEKFISFLSNTSTLTEISFCENQCTDLEFIKYLLLNSSIQKVNIQKITFSDTSQYFNCFKDFLANIGNMKSLNQLDLSHNKFNNDCLDILFESLNQSKIKFIAFDDSGITSFNELMMLYTKLQKIKEDPLNISYPIIDIHKLNAGQNQINDLNKCLSQLKKPLDNRRTIQFMVFPEDFFINWNNEFPQFITKKRVEKESCLMKNLQFEKIEDHNSESVSSSSELSTLSSKSYSGSSCC</sequence>
<feature type="region of interest" description="Disordered" evidence="6">
    <location>
        <begin position="946"/>
        <end position="968"/>
    </location>
</feature>
<proteinExistence type="inferred from homology"/>
<feature type="compositionally biased region" description="Low complexity" evidence="6">
    <location>
        <begin position="860"/>
        <end position="874"/>
    </location>
</feature>
<evidence type="ECO:0000256" key="2">
    <source>
        <dbReference type="ARBA" id="ARBA00022670"/>
    </source>
</evidence>
<evidence type="ECO:0000256" key="1">
    <source>
        <dbReference type="ARBA" id="ARBA00007623"/>
    </source>
</evidence>
<keyword evidence="9" id="KW-1185">Reference proteome</keyword>
<feature type="active site" evidence="5">
    <location>
        <position position="90"/>
    </location>
</feature>
<protein>
    <recommendedName>
        <fullName evidence="7">Calpain catalytic domain-containing protein</fullName>
    </recommendedName>
</protein>
<dbReference type="InterPro" id="IPR032675">
    <property type="entry name" value="LRR_dom_sf"/>
</dbReference>
<dbReference type="Gene3D" id="3.90.70.10">
    <property type="entry name" value="Cysteine proteinases"/>
    <property type="match status" value="1"/>
</dbReference>
<comment type="caution">
    <text evidence="8">The sequence shown here is derived from an EMBL/GenBank/DDBJ whole genome shotgun (WGS) entry which is preliminary data.</text>
</comment>
<feature type="domain" description="Calpain catalytic" evidence="7">
    <location>
        <begin position="38"/>
        <end position="334"/>
    </location>
</feature>
<evidence type="ECO:0000256" key="3">
    <source>
        <dbReference type="ARBA" id="ARBA00022801"/>
    </source>
</evidence>
<evidence type="ECO:0000259" key="7">
    <source>
        <dbReference type="PROSITE" id="PS50203"/>
    </source>
</evidence>
<keyword evidence="2 5" id="KW-0645">Protease</keyword>
<dbReference type="PROSITE" id="PS50203">
    <property type="entry name" value="CALPAIN_CAT"/>
    <property type="match status" value="1"/>
</dbReference>
<dbReference type="Proteomes" id="UP001470230">
    <property type="component" value="Unassembled WGS sequence"/>
</dbReference>
<reference evidence="8 9" key="1">
    <citation type="submission" date="2024-04" db="EMBL/GenBank/DDBJ databases">
        <title>Tritrichomonas musculus Genome.</title>
        <authorList>
            <person name="Alves-Ferreira E."/>
            <person name="Grigg M."/>
            <person name="Lorenzi H."/>
            <person name="Galac M."/>
        </authorList>
    </citation>
    <scope>NUCLEOTIDE SEQUENCE [LARGE SCALE GENOMIC DNA]</scope>
    <source>
        <strain evidence="8 9">EAF2021</strain>
    </source>
</reference>
<feature type="region of interest" description="Disordered" evidence="6">
    <location>
        <begin position="853"/>
        <end position="874"/>
    </location>
</feature>
<dbReference type="InterPro" id="IPR038765">
    <property type="entry name" value="Papain-like_cys_pep_sf"/>
</dbReference>
<accession>A0ABR2HBW1</accession>
<organism evidence="8 9">
    <name type="scientific">Tritrichomonas musculus</name>
    <dbReference type="NCBI Taxonomy" id="1915356"/>
    <lineage>
        <taxon>Eukaryota</taxon>
        <taxon>Metamonada</taxon>
        <taxon>Parabasalia</taxon>
        <taxon>Tritrichomonadida</taxon>
        <taxon>Tritrichomonadidae</taxon>
        <taxon>Tritrichomonas</taxon>
    </lineage>
</organism>
<feature type="active site" evidence="5">
    <location>
        <position position="262"/>
    </location>
</feature>
<evidence type="ECO:0000256" key="6">
    <source>
        <dbReference type="SAM" id="MobiDB-lite"/>
    </source>
</evidence>
<name>A0ABR2HBW1_9EUKA</name>
<evidence type="ECO:0000313" key="8">
    <source>
        <dbReference type="EMBL" id="KAK8843894.1"/>
    </source>
</evidence>
<feature type="active site" evidence="5">
    <location>
        <position position="282"/>
    </location>
</feature>
<dbReference type="PRINTS" id="PR00704">
    <property type="entry name" value="CALPAIN"/>
</dbReference>
<dbReference type="InterPro" id="IPR022684">
    <property type="entry name" value="Calpain_cysteine_protease"/>
</dbReference>
<dbReference type="Pfam" id="PF00648">
    <property type="entry name" value="Peptidase_C2"/>
    <property type="match status" value="1"/>
</dbReference>
<gene>
    <name evidence="8" type="ORF">M9Y10_024976</name>
</gene>
<comment type="similarity">
    <text evidence="1">Belongs to the peptidase C2 family.</text>
</comment>
<dbReference type="EMBL" id="JAPFFF010000034">
    <property type="protein sequence ID" value="KAK8843894.1"/>
    <property type="molecule type" value="Genomic_DNA"/>
</dbReference>
<dbReference type="PANTHER" id="PTHR10183:SF379">
    <property type="entry name" value="CALPAIN-5"/>
    <property type="match status" value="1"/>
</dbReference>
<keyword evidence="3 5" id="KW-0378">Hydrolase</keyword>
<evidence type="ECO:0000256" key="5">
    <source>
        <dbReference type="PROSITE-ProRule" id="PRU00239"/>
    </source>
</evidence>